<dbReference type="GO" id="GO:0046872">
    <property type="term" value="F:metal ion binding"/>
    <property type="evidence" value="ECO:0007669"/>
    <property type="project" value="InterPro"/>
</dbReference>
<dbReference type="PANTHER" id="PTHR42953:SF3">
    <property type="entry name" value="HIGH-AFFINITY ZINC UPTAKE SYSTEM PROTEIN ZNUA"/>
    <property type="match status" value="1"/>
</dbReference>
<proteinExistence type="inferred from homology"/>
<evidence type="ECO:0000313" key="5">
    <source>
        <dbReference type="EMBL" id="ATS17953.1"/>
    </source>
</evidence>
<dbReference type="InterPro" id="IPR006129">
    <property type="entry name" value="AdhesinB"/>
</dbReference>
<dbReference type="KEGG" id="slw:BRW62_03435"/>
<evidence type="ECO:0000256" key="2">
    <source>
        <dbReference type="ARBA" id="ARBA00022448"/>
    </source>
</evidence>
<evidence type="ECO:0000256" key="4">
    <source>
        <dbReference type="RuleBase" id="RU003512"/>
    </source>
</evidence>
<dbReference type="OrthoDB" id="9810636at2"/>
<reference evidence="6" key="2">
    <citation type="journal article" date="2022" name="Front. Microbiol.">
        <title>Comparative Genomic Analysis Revealed Distinct Molecular Components and Organization of CO2-Concentrating Mechanism in Thermophilic Cyanobacteria.</title>
        <authorList>
            <person name="Tang J."/>
            <person name="Zhou H."/>
            <person name="Yao D."/>
            <person name="Riaz S."/>
            <person name="You D."/>
            <person name="Klepacz-Smolka A."/>
            <person name="Daroch M."/>
        </authorList>
    </citation>
    <scope>NUCLEOTIDE SEQUENCE [LARGE SCALE GENOMIC DNA]</scope>
    <source>
        <strain evidence="6">PCC 6715</strain>
    </source>
</reference>
<dbReference type="EMBL" id="CP018092">
    <property type="protein sequence ID" value="ATS17953.1"/>
    <property type="molecule type" value="Genomic_DNA"/>
</dbReference>
<keyword evidence="3" id="KW-0732">Signal</keyword>
<evidence type="ECO:0000256" key="1">
    <source>
        <dbReference type="ARBA" id="ARBA00011028"/>
    </source>
</evidence>
<dbReference type="GO" id="GO:0030001">
    <property type="term" value="P:metal ion transport"/>
    <property type="evidence" value="ECO:0007669"/>
    <property type="project" value="InterPro"/>
</dbReference>
<dbReference type="InterPro" id="IPR006128">
    <property type="entry name" value="Lipoprotein_PsaA-like"/>
</dbReference>
<dbReference type="PANTHER" id="PTHR42953">
    <property type="entry name" value="HIGH-AFFINITY ZINC UPTAKE SYSTEM PROTEIN ZNUA-RELATED"/>
    <property type="match status" value="1"/>
</dbReference>
<dbReference type="Proteomes" id="UP000231057">
    <property type="component" value="Chromosome"/>
</dbReference>
<dbReference type="InterPro" id="IPR050492">
    <property type="entry name" value="Bact_metal-bind_prot9"/>
</dbReference>
<protein>
    <submittedName>
        <fullName evidence="5">Zinc transporter substrate-binding protein</fullName>
    </submittedName>
</protein>
<dbReference type="Pfam" id="PF01297">
    <property type="entry name" value="ZnuA"/>
    <property type="match status" value="1"/>
</dbReference>
<dbReference type="PRINTS" id="PR00691">
    <property type="entry name" value="ADHESINB"/>
</dbReference>
<name>A0A2D2Q0G8_PARLV</name>
<organism evidence="5 6">
    <name type="scientific">Parathermosynechococcus lividus PCC 6715</name>
    <dbReference type="NCBI Taxonomy" id="1917166"/>
    <lineage>
        <taxon>Bacteria</taxon>
        <taxon>Bacillati</taxon>
        <taxon>Cyanobacteriota</taxon>
        <taxon>Cyanophyceae</taxon>
        <taxon>Acaryochloridales</taxon>
        <taxon>Thermosynechococcaceae</taxon>
        <taxon>Parathermosynechococcus</taxon>
    </lineage>
</organism>
<comment type="similarity">
    <text evidence="1 4">Belongs to the bacterial solute-binding protein 9 family.</text>
</comment>
<evidence type="ECO:0000256" key="3">
    <source>
        <dbReference type="ARBA" id="ARBA00022729"/>
    </source>
</evidence>
<evidence type="ECO:0000313" key="6">
    <source>
        <dbReference type="Proteomes" id="UP000231057"/>
    </source>
</evidence>
<dbReference type="Gene3D" id="3.40.50.1980">
    <property type="entry name" value="Nitrogenase molybdenum iron protein domain"/>
    <property type="match status" value="2"/>
</dbReference>
<reference evidence="5 6" key="1">
    <citation type="submission" date="2016-11" db="EMBL/GenBank/DDBJ databases">
        <title>Complete genome sequence of thermophilic cyanobacteria strain Synechococcus sp. PCC6715.</title>
        <authorList>
            <person name="Tang J."/>
            <person name="Daroch M."/>
            <person name="Liang Y."/>
            <person name="Jiang D."/>
            <person name="Shah M."/>
        </authorList>
    </citation>
    <scope>NUCLEOTIDE SEQUENCE [LARGE SCALE GENOMIC DNA]</scope>
    <source>
        <strain evidence="5 6">PCC 6715</strain>
    </source>
</reference>
<dbReference type="SUPFAM" id="SSF53807">
    <property type="entry name" value="Helical backbone' metal receptor"/>
    <property type="match status" value="1"/>
</dbReference>
<dbReference type="InterPro" id="IPR006127">
    <property type="entry name" value="ZnuA-like"/>
</dbReference>
<keyword evidence="2 4" id="KW-0813">Transport</keyword>
<dbReference type="AlphaFoldDB" id="A0A2D2Q0G8"/>
<sequence>MGCNALGAGWWRSLGRVLLISVLLGGCAPTQTTETETPTEPVATPQLTVVTTFLPMTAFTKAVVGDRATVTQLVPANVDPHDFQARPQDVQEINRAAALVKNGLDLEAFLEPLIDNADNPKLKIIDSSVGVATLVDDEPHDHGHTHDHSHGEFNPHIWLDPKRAVQQVENIRDGLIAIDPEGAEIYRANAATFIDKLRALDAEAEAKLSPFAGKTFVVYHDFAPYFADSYNLQVDFLVGVPEESPAPADVRRVMEVVQTSQLKTLLTEPGQEQVFASLAQDMGVKVSVFDPLETAPSVADLTPEYFLATMRQNIRNLATAFGTETQTYRSPQSVAVVWPVAALRPAF</sequence>
<accession>A0A2D2Q0G8</accession>
<dbReference type="RefSeq" id="WP_099798303.1">
    <property type="nucleotide sequence ID" value="NZ_CP018092.1"/>
</dbReference>
<keyword evidence="6" id="KW-1185">Reference proteome</keyword>
<gene>
    <name evidence="5" type="ORF">BRW62_03435</name>
</gene>
<dbReference type="GO" id="GO:0007155">
    <property type="term" value="P:cell adhesion"/>
    <property type="evidence" value="ECO:0007669"/>
    <property type="project" value="InterPro"/>
</dbReference>
<dbReference type="PRINTS" id="PR00690">
    <property type="entry name" value="ADHESNFAMILY"/>
</dbReference>